<sequence>MKMKALLLPAAIMVMFATSPVIFTHAGVAAPGSRAEAWQAKLNLTDAQKAKMKEIRESSKKQIDALLTPEQRTQKEQARQQRKKPNLNLTADQKAKMKEIRQNTKTQMQALLTPEQQQQWKQMREQKRQSQ</sequence>
<keyword evidence="2" id="KW-0732">Signal</keyword>
<proteinExistence type="predicted"/>
<dbReference type="KEGG" id="bsen:DP114_23725"/>
<feature type="region of interest" description="Disordered" evidence="1">
    <location>
        <begin position="53"/>
        <end position="95"/>
    </location>
</feature>
<feature type="signal peptide" evidence="2">
    <location>
        <begin position="1"/>
        <end position="26"/>
    </location>
</feature>
<feature type="compositionally biased region" description="Basic and acidic residues" evidence="1">
    <location>
        <begin position="53"/>
        <end position="63"/>
    </location>
</feature>
<dbReference type="RefSeq" id="WP_169267550.1">
    <property type="nucleotide sequence ID" value="NZ_CAWOXK010000001.1"/>
</dbReference>
<protein>
    <recommendedName>
        <fullName evidence="5">P pilus assembly/Cpx signaling pathway, periplasmic inhibitor/zinc-resistance associated protein</fullName>
    </recommendedName>
</protein>
<name>A0A856MH04_9CYAN</name>
<dbReference type="EMBL" id="CP030118">
    <property type="protein sequence ID" value="QDL10503.1"/>
    <property type="molecule type" value="Genomic_DNA"/>
</dbReference>
<feature type="region of interest" description="Disordered" evidence="1">
    <location>
        <begin position="112"/>
        <end position="131"/>
    </location>
</feature>
<evidence type="ECO:0000256" key="1">
    <source>
        <dbReference type="SAM" id="MobiDB-lite"/>
    </source>
</evidence>
<gene>
    <name evidence="3" type="ORF">DP114_23725</name>
</gene>
<organism evidence="3 4">
    <name type="scientific">Brasilonema sennae CENA114</name>
    <dbReference type="NCBI Taxonomy" id="415709"/>
    <lineage>
        <taxon>Bacteria</taxon>
        <taxon>Bacillati</taxon>
        <taxon>Cyanobacteriota</taxon>
        <taxon>Cyanophyceae</taxon>
        <taxon>Nostocales</taxon>
        <taxon>Scytonemataceae</taxon>
        <taxon>Brasilonema</taxon>
        <taxon>Bromeliae group (in: Brasilonema)</taxon>
    </lineage>
</organism>
<evidence type="ECO:0008006" key="5">
    <source>
        <dbReference type="Google" id="ProtNLM"/>
    </source>
</evidence>
<evidence type="ECO:0000313" key="3">
    <source>
        <dbReference type="EMBL" id="QDL10503.1"/>
    </source>
</evidence>
<evidence type="ECO:0000313" key="4">
    <source>
        <dbReference type="Proteomes" id="UP000503129"/>
    </source>
</evidence>
<feature type="chain" id="PRO_5032278779" description="P pilus assembly/Cpx signaling pathway, periplasmic inhibitor/zinc-resistance associated protein" evidence="2">
    <location>
        <begin position="27"/>
        <end position="131"/>
    </location>
</feature>
<evidence type="ECO:0000256" key="2">
    <source>
        <dbReference type="SAM" id="SignalP"/>
    </source>
</evidence>
<dbReference type="Proteomes" id="UP000503129">
    <property type="component" value="Chromosome"/>
</dbReference>
<accession>A0A856MH04</accession>
<keyword evidence="4" id="KW-1185">Reference proteome</keyword>
<dbReference type="AlphaFoldDB" id="A0A856MH04"/>
<feature type="compositionally biased region" description="Basic and acidic residues" evidence="1">
    <location>
        <begin position="122"/>
        <end position="131"/>
    </location>
</feature>
<reference evidence="3 4" key="1">
    <citation type="submission" date="2018-06" db="EMBL/GenBank/DDBJ databases">
        <title>Comparative genomics of Brasilonema spp. strains.</title>
        <authorList>
            <person name="Alvarenga D.O."/>
            <person name="Fiore M.F."/>
            <person name="Varani A.M."/>
        </authorList>
    </citation>
    <scope>NUCLEOTIDE SEQUENCE [LARGE SCALE GENOMIC DNA]</scope>
    <source>
        <strain evidence="3 4">CENA114</strain>
    </source>
</reference>